<name>A0AAV5V913_9BILA</name>
<dbReference type="EMBL" id="BTSY01000002">
    <property type="protein sequence ID" value="GMT15708.1"/>
    <property type="molecule type" value="Genomic_DNA"/>
</dbReference>
<dbReference type="Proteomes" id="UP001432322">
    <property type="component" value="Unassembled WGS sequence"/>
</dbReference>
<reference evidence="1" key="1">
    <citation type="submission" date="2023-10" db="EMBL/GenBank/DDBJ databases">
        <title>Genome assembly of Pristionchus species.</title>
        <authorList>
            <person name="Yoshida K."/>
            <person name="Sommer R.J."/>
        </authorList>
    </citation>
    <scope>NUCLEOTIDE SEQUENCE</scope>
    <source>
        <strain evidence="1">RS5133</strain>
    </source>
</reference>
<sequence>RCLIIMTRTISSVSCSDSRVACNLCTALNSDTCNSGITCVDNYCIYQRTTINGYPSVVRTCTPVNFTSFPDQSNTTVINQCEKKTIDGIEYAYEVCNTGDFCDTHCSGSSNISLLLALLLLPIS</sequence>
<protein>
    <recommendedName>
        <fullName evidence="3">UPAR/Ly6 domain-containing protein</fullName>
    </recommendedName>
</protein>
<evidence type="ECO:0008006" key="3">
    <source>
        <dbReference type="Google" id="ProtNLM"/>
    </source>
</evidence>
<proteinExistence type="predicted"/>
<accession>A0AAV5V913</accession>
<comment type="caution">
    <text evidence="1">The sequence shown here is derived from an EMBL/GenBank/DDBJ whole genome shotgun (WGS) entry which is preliminary data.</text>
</comment>
<feature type="non-terminal residue" evidence="1">
    <location>
        <position position="124"/>
    </location>
</feature>
<keyword evidence="2" id="KW-1185">Reference proteome</keyword>
<organism evidence="1 2">
    <name type="scientific">Pristionchus fissidentatus</name>
    <dbReference type="NCBI Taxonomy" id="1538716"/>
    <lineage>
        <taxon>Eukaryota</taxon>
        <taxon>Metazoa</taxon>
        <taxon>Ecdysozoa</taxon>
        <taxon>Nematoda</taxon>
        <taxon>Chromadorea</taxon>
        <taxon>Rhabditida</taxon>
        <taxon>Rhabditina</taxon>
        <taxon>Diplogasteromorpha</taxon>
        <taxon>Diplogasteroidea</taxon>
        <taxon>Neodiplogasteridae</taxon>
        <taxon>Pristionchus</taxon>
    </lineage>
</organism>
<evidence type="ECO:0000313" key="1">
    <source>
        <dbReference type="EMBL" id="GMT15708.1"/>
    </source>
</evidence>
<evidence type="ECO:0000313" key="2">
    <source>
        <dbReference type="Proteomes" id="UP001432322"/>
    </source>
</evidence>
<feature type="non-terminal residue" evidence="1">
    <location>
        <position position="1"/>
    </location>
</feature>
<gene>
    <name evidence="1" type="ORF">PFISCL1PPCAC_7005</name>
</gene>
<dbReference type="AlphaFoldDB" id="A0AAV5V913"/>